<feature type="region of interest" description="Disordered" evidence="1">
    <location>
        <begin position="1"/>
        <end position="31"/>
    </location>
</feature>
<name>A0A068EM94_9CAUD</name>
<protein>
    <submittedName>
        <fullName evidence="2">Uncharacterized protein</fullName>
    </submittedName>
</protein>
<feature type="compositionally biased region" description="Basic and acidic residues" evidence="1">
    <location>
        <begin position="18"/>
        <end position="31"/>
    </location>
</feature>
<feature type="compositionally biased region" description="Basic and acidic residues" evidence="1">
    <location>
        <begin position="131"/>
        <end position="143"/>
    </location>
</feature>
<dbReference type="Proteomes" id="UP000027382">
    <property type="component" value="Segment"/>
</dbReference>
<dbReference type="KEGG" id="vg:22276956"/>
<feature type="region of interest" description="Disordered" evidence="1">
    <location>
        <begin position="103"/>
        <end position="148"/>
    </location>
</feature>
<dbReference type="RefSeq" id="YP_009099057.1">
    <property type="nucleotide sequence ID" value="NC_025423.1"/>
</dbReference>
<evidence type="ECO:0000313" key="2">
    <source>
        <dbReference type="EMBL" id="AID50448.1"/>
    </source>
</evidence>
<proteinExistence type="predicted"/>
<evidence type="ECO:0000256" key="1">
    <source>
        <dbReference type="SAM" id="MobiDB-lite"/>
    </source>
</evidence>
<reference evidence="2" key="1">
    <citation type="journal article" date="2014" name="Virology">
        <title>The odd one out: Bacillus ACT bacteriophage CP-51 exhibits unusual properties compared to related Spounavirinae W.Ph. and Bastille.</title>
        <authorList>
            <person name="Klumpp J."/>
            <person name="Schmuki M."/>
            <person name="Sozhamannan S."/>
            <person name="Beyer W."/>
            <person name="Fouts D.E."/>
            <person name="Bernbach V."/>
            <person name="Calendar R."/>
            <person name="Loessner M.J."/>
        </authorList>
    </citation>
    <scope>NUCLEOTIDE SEQUENCE [LARGE SCALE GENOMIC DNA]</scope>
</reference>
<feature type="compositionally biased region" description="Basic residues" evidence="1">
    <location>
        <begin position="8"/>
        <end position="17"/>
    </location>
</feature>
<dbReference type="EMBL" id="KF554508">
    <property type="protein sequence ID" value="AID50448.1"/>
    <property type="molecule type" value="Genomic_DNA"/>
</dbReference>
<dbReference type="GeneID" id="22276956"/>
<evidence type="ECO:0000313" key="3">
    <source>
        <dbReference type="Proteomes" id="UP000027382"/>
    </source>
</evidence>
<accession>A0A068EM94</accession>
<dbReference type="OrthoDB" id="29385at10239"/>
<organism evidence="2 3">
    <name type="scientific">Bacillus phage CP-51</name>
    <dbReference type="NCBI Taxonomy" id="1391188"/>
    <lineage>
        <taxon>Viruses</taxon>
        <taxon>Duplodnaviria</taxon>
        <taxon>Heunggongvirae</taxon>
        <taxon>Uroviricota</taxon>
        <taxon>Caudoviricetes</taxon>
        <taxon>Herelleviridae</taxon>
        <taxon>Spounavirinae</taxon>
        <taxon>Siminovitchvirus</taxon>
        <taxon>Siminovitchvirus CP51</taxon>
    </lineage>
</organism>
<sequence>MAEELKRTAKKVPHYKHGREGRSSEGDAWMHPEVFDDDYERKTNSDIRRYMSSLTKSNRLVVDISKAEAPKTGRTLNRGKLVKRAVQVKGKDGRTFTRMQWVDPNDDHQIQSHPLHQEPSLEGTKPTSSKDPSEMSREEYVDHHVRKKMSREEKYGMLEKHGIEWKRNNHEAIDHKNAVMALKNHLLKNPHLIGAHNNKEEKDIEKPITGTDDENEFWNMWDKADREGSYELMRKLGIIEKDEQDPRFDPNVKENMKPIKHLLNVTRLKKYLRENRHIMTNPEYLPTKDTNATRAMKKQLEDKKQGIKPSPAQAGGNDVHTILSNMPREQLYKLMKDAGIADEDPLITGDKMAGVKHHLNMIKFKKHLEQHPEILTHNPDGSLTEGEKERIASLPEEAKERDRIKSFVSDMSQEDVEDALDKYADHDAVKNRTVSDHEGINNMHAKGALVKVFSEDKDRMKPYQQDVEADRLMKMRIGNKVMGKFLRHAFGFKGMGDLRRPEDDEFRTTEWQWDGNGGSGSAMMEKNDKGEAVLTVIDYGQDSQGWNEFQVPLKDVKDFVDNLRKGNEQKKKVEQKEVPLQKKPADQIEKALNENFEKSYTPEVGEVMKSHFTKLWNNADRSGKISDIVKKSMNMTKGTMKNLLKEWNIPVSPTGDIIKTNDPNFKATVFKDEIQDKKSKSALDYLKAADIGVDRKATPDAPYDPYVLHESAKNWTDGEKAQARKELLKNAIHVKTGITHEDHDKRIAKLTDHLHMFTTHIPFDLMSHLLANGMKVKFSDIDAHGNAHTGANYNGKDNAIYLDSQYYHDKSVFKDHPHDHIPEKTDHPTIKGAKYGHWSIGENMVHESAHAIDRFLSGGDSYLNWDKGHGTTYANDHLNTVPEHYKKKVEQSNPDKEIRYSKEGKYFYVLDEWMSNYEGRVYGEYQKLNPDYVHSDNDTGKMYDKKFQGVEGMHGTEHWAESVAGYGNAIHSYQRWKDMNPGKKDTSIDEWAEQMHKQYSQKGFGTANAEGQNYKVGTSTKPMESYGWQYHTMKQHYPELFGAMQSIFNRPDFLGQKGQSRTEAIQRGNSANKSLGLFVDLGGNKA</sequence>
<keyword evidence="3" id="KW-1185">Reference proteome</keyword>